<sequence length="98" mass="10849">MATTITLIYPAVDFDLKYYLNSHMPMVAKTWKNKGLTRWTVSEIDPSSGNSTQCILEFTSADAFQKAMAEDEAQIMGDIPNYTQGKPQIIIGKIVGTS</sequence>
<dbReference type="InterPro" id="IPR011008">
    <property type="entry name" value="Dimeric_a/b-barrel"/>
</dbReference>
<evidence type="ECO:0000313" key="3">
    <source>
        <dbReference type="Proteomes" id="UP000785200"/>
    </source>
</evidence>
<dbReference type="NCBIfam" id="TIGR02118">
    <property type="entry name" value="EthD family reductase"/>
    <property type="match status" value="1"/>
</dbReference>
<evidence type="ECO:0000313" key="2">
    <source>
        <dbReference type="EMBL" id="KAG0653047.1"/>
    </source>
</evidence>
<organism evidence="2 3">
    <name type="scientific">Hyphodiscus hymeniophilus</name>
    <dbReference type="NCBI Taxonomy" id="353542"/>
    <lineage>
        <taxon>Eukaryota</taxon>
        <taxon>Fungi</taxon>
        <taxon>Dikarya</taxon>
        <taxon>Ascomycota</taxon>
        <taxon>Pezizomycotina</taxon>
        <taxon>Leotiomycetes</taxon>
        <taxon>Helotiales</taxon>
        <taxon>Hyphodiscaceae</taxon>
        <taxon>Hyphodiscus</taxon>
    </lineage>
</organism>
<dbReference type="Proteomes" id="UP000785200">
    <property type="component" value="Unassembled WGS sequence"/>
</dbReference>
<dbReference type="PANTHER" id="PTHR40260:SF2">
    <property type="entry name" value="BLR8190 PROTEIN"/>
    <property type="match status" value="1"/>
</dbReference>
<dbReference type="OrthoDB" id="4892971at2759"/>
<protein>
    <recommendedName>
        <fullName evidence="4">Ethyl tert-butyl ether degradation EthD</fullName>
    </recommendedName>
</protein>
<comment type="similarity">
    <text evidence="1">Belongs to the tpcK family.</text>
</comment>
<evidence type="ECO:0000256" key="1">
    <source>
        <dbReference type="ARBA" id="ARBA00005986"/>
    </source>
</evidence>
<dbReference type="SUPFAM" id="SSF54909">
    <property type="entry name" value="Dimeric alpha+beta barrel"/>
    <property type="match status" value="1"/>
</dbReference>
<dbReference type="PANTHER" id="PTHR40260">
    <property type="entry name" value="BLR8190 PROTEIN"/>
    <property type="match status" value="1"/>
</dbReference>
<keyword evidence="3" id="KW-1185">Reference proteome</keyword>
<name>A0A9P6VT01_9HELO</name>
<dbReference type="AlphaFoldDB" id="A0A9P6VT01"/>
<accession>A0A9P6VT01</accession>
<dbReference type="Gene3D" id="3.30.70.100">
    <property type="match status" value="1"/>
</dbReference>
<dbReference type="EMBL" id="VNKQ01000002">
    <property type="protein sequence ID" value="KAG0653047.1"/>
    <property type="molecule type" value="Genomic_DNA"/>
</dbReference>
<gene>
    <name evidence="2" type="ORF">D0Z07_0291</name>
</gene>
<reference evidence="2" key="1">
    <citation type="submission" date="2019-07" db="EMBL/GenBank/DDBJ databases">
        <title>Hyphodiscus hymeniophilus genome sequencing and assembly.</title>
        <authorList>
            <person name="Kramer G."/>
            <person name="Nodwell J."/>
        </authorList>
    </citation>
    <scope>NUCLEOTIDE SEQUENCE</scope>
    <source>
        <strain evidence="2">ATCC 34498</strain>
    </source>
</reference>
<dbReference type="GO" id="GO:0016491">
    <property type="term" value="F:oxidoreductase activity"/>
    <property type="evidence" value="ECO:0007669"/>
    <property type="project" value="InterPro"/>
</dbReference>
<evidence type="ECO:0008006" key="4">
    <source>
        <dbReference type="Google" id="ProtNLM"/>
    </source>
</evidence>
<proteinExistence type="inferred from homology"/>
<dbReference type="InterPro" id="IPR009799">
    <property type="entry name" value="EthD_dom"/>
</dbReference>
<comment type="caution">
    <text evidence="2">The sequence shown here is derived from an EMBL/GenBank/DDBJ whole genome shotgun (WGS) entry which is preliminary data.</text>
</comment>